<evidence type="ECO:0000313" key="2">
    <source>
        <dbReference type="EMBL" id="PZF89335.1"/>
    </source>
</evidence>
<sequence length="225" mass="25588">MVRHGRRTGITHPTMLPDVVPPGDTRRVLTTDDFWVLIDASAVATADQHERLAWLTDRLAERPADEVVDFAVRLDEARARVDSWHMWGAALHVCQGLCSDDGFHYFQAWLVGLGRETFERVAAEPDSLADLPQIRRLAGRRVRDWDDDEWPDWESLDYVAGDAYKRVTGIADGLDEAAEARGHELSLSPDPTDKEWDLADPVEVARRFPRLVALFPSNTRDRRHI</sequence>
<dbReference type="Pfam" id="PF14024">
    <property type="entry name" value="DUF4240"/>
    <property type="match status" value="1"/>
</dbReference>
<accession>A0A2W2BQ78</accession>
<proteinExistence type="predicted"/>
<dbReference type="AlphaFoldDB" id="A0A2W2BQ78"/>
<name>A0A2W2BQ78_9ACTN</name>
<dbReference type="Proteomes" id="UP000248627">
    <property type="component" value="Unassembled WGS sequence"/>
</dbReference>
<dbReference type="InterPro" id="IPR025334">
    <property type="entry name" value="DUF4240"/>
</dbReference>
<gene>
    <name evidence="2" type="ORF">C1I93_24115</name>
</gene>
<organism evidence="2 3">
    <name type="scientific">Micromonospora endophytica</name>
    <dbReference type="NCBI Taxonomy" id="515350"/>
    <lineage>
        <taxon>Bacteria</taxon>
        <taxon>Bacillati</taxon>
        <taxon>Actinomycetota</taxon>
        <taxon>Actinomycetes</taxon>
        <taxon>Micromonosporales</taxon>
        <taxon>Micromonosporaceae</taxon>
        <taxon>Micromonospora</taxon>
    </lineage>
</organism>
<evidence type="ECO:0000313" key="3">
    <source>
        <dbReference type="Proteomes" id="UP000248627"/>
    </source>
</evidence>
<protein>
    <submittedName>
        <fullName evidence="2">Molybdenum metabolism regulator</fullName>
    </submittedName>
</protein>
<evidence type="ECO:0000259" key="1">
    <source>
        <dbReference type="Pfam" id="PF14024"/>
    </source>
</evidence>
<feature type="domain" description="DUF4240" evidence="1">
    <location>
        <begin position="30"/>
        <end position="166"/>
    </location>
</feature>
<dbReference type="EMBL" id="POTX01000217">
    <property type="protein sequence ID" value="PZF89335.1"/>
    <property type="molecule type" value="Genomic_DNA"/>
</dbReference>
<keyword evidence="3" id="KW-1185">Reference proteome</keyword>
<comment type="caution">
    <text evidence="2">The sequence shown here is derived from an EMBL/GenBank/DDBJ whole genome shotgun (WGS) entry which is preliminary data.</text>
</comment>
<reference evidence="2 3" key="1">
    <citation type="submission" date="2018-01" db="EMBL/GenBank/DDBJ databases">
        <title>Draft genome sequence of Jishengella endophytica.</title>
        <authorList>
            <person name="Sahin N."/>
            <person name="Ay H."/>
            <person name="Saygin H."/>
        </authorList>
    </citation>
    <scope>NUCLEOTIDE SEQUENCE [LARGE SCALE GENOMIC DNA]</scope>
    <source>
        <strain evidence="2 3">DSM 45430</strain>
    </source>
</reference>